<dbReference type="GO" id="GO:0009897">
    <property type="term" value="C:external side of plasma membrane"/>
    <property type="evidence" value="ECO:0007669"/>
    <property type="project" value="TreeGrafter"/>
</dbReference>
<comment type="caution">
    <text evidence="6">The sequence shown here is derived from an EMBL/GenBank/DDBJ whole genome shotgun (WGS) entry which is preliminary data.</text>
</comment>
<proteinExistence type="predicted"/>
<dbReference type="AlphaFoldDB" id="A0A8J1XJJ1"/>
<dbReference type="InterPro" id="IPR050379">
    <property type="entry name" value="Type-I_Cytokine_Rcpt"/>
</dbReference>
<evidence type="ECO:0000256" key="4">
    <source>
        <dbReference type="ARBA" id="ARBA00023170"/>
    </source>
</evidence>
<evidence type="ECO:0000256" key="2">
    <source>
        <dbReference type="ARBA" id="ARBA00022737"/>
    </source>
</evidence>
<dbReference type="Gene3D" id="2.60.40.10">
    <property type="entry name" value="Immunoglobulins"/>
    <property type="match status" value="1"/>
</dbReference>
<keyword evidence="7" id="KW-1185">Reference proteome</keyword>
<dbReference type="GO" id="GO:0004896">
    <property type="term" value="F:cytokine receptor activity"/>
    <property type="evidence" value="ECO:0007669"/>
    <property type="project" value="TreeGrafter"/>
</dbReference>
<dbReference type="Proteomes" id="UP000749559">
    <property type="component" value="Unassembled WGS sequence"/>
</dbReference>
<dbReference type="Pfam" id="PF00041">
    <property type="entry name" value="fn3"/>
    <property type="match status" value="1"/>
</dbReference>
<keyword evidence="5" id="KW-0325">Glycoprotein</keyword>
<keyword evidence="1" id="KW-0732">Signal</keyword>
<accession>A0A8J1XJJ1</accession>
<gene>
    <name evidence="6" type="ORF">OFUS_LOCUS26922</name>
</gene>
<dbReference type="OrthoDB" id="10001713at2759"/>
<keyword evidence="3" id="KW-1015">Disulfide bond</keyword>
<dbReference type="SUPFAM" id="SSF49265">
    <property type="entry name" value="Fibronectin type III"/>
    <property type="match status" value="1"/>
</dbReference>
<dbReference type="PANTHER" id="PTHR23036:SF151">
    <property type="entry name" value="FIBRONECTIN TYPE-III DOMAIN-CONTAINING PROTEIN"/>
    <property type="match status" value="1"/>
</dbReference>
<evidence type="ECO:0000256" key="1">
    <source>
        <dbReference type="ARBA" id="ARBA00022729"/>
    </source>
</evidence>
<name>A0A8J1XJJ1_OWEFU</name>
<dbReference type="CDD" id="cd00063">
    <property type="entry name" value="FN3"/>
    <property type="match status" value="1"/>
</dbReference>
<dbReference type="InterPro" id="IPR013783">
    <property type="entry name" value="Ig-like_fold"/>
</dbReference>
<dbReference type="SMART" id="SM00060">
    <property type="entry name" value="FN3"/>
    <property type="match status" value="1"/>
</dbReference>
<dbReference type="InterPro" id="IPR036116">
    <property type="entry name" value="FN3_sf"/>
</dbReference>
<evidence type="ECO:0000256" key="3">
    <source>
        <dbReference type="ARBA" id="ARBA00023157"/>
    </source>
</evidence>
<organism evidence="6 7">
    <name type="scientific">Owenia fusiformis</name>
    <name type="common">Polychaete worm</name>
    <dbReference type="NCBI Taxonomy" id="6347"/>
    <lineage>
        <taxon>Eukaryota</taxon>
        <taxon>Metazoa</taxon>
        <taxon>Spiralia</taxon>
        <taxon>Lophotrochozoa</taxon>
        <taxon>Annelida</taxon>
        <taxon>Polychaeta</taxon>
        <taxon>Sedentaria</taxon>
        <taxon>Canalipalpata</taxon>
        <taxon>Sabellida</taxon>
        <taxon>Oweniida</taxon>
        <taxon>Oweniidae</taxon>
        <taxon>Owenia</taxon>
    </lineage>
</organism>
<dbReference type="InterPro" id="IPR003961">
    <property type="entry name" value="FN3_dom"/>
</dbReference>
<evidence type="ECO:0000313" key="6">
    <source>
        <dbReference type="EMBL" id="CAH1803317.1"/>
    </source>
</evidence>
<keyword evidence="2" id="KW-0677">Repeat</keyword>
<dbReference type="GO" id="GO:0043235">
    <property type="term" value="C:receptor complex"/>
    <property type="evidence" value="ECO:0007669"/>
    <property type="project" value="TreeGrafter"/>
</dbReference>
<feature type="non-terminal residue" evidence="6">
    <location>
        <position position="108"/>
    </location>
</feature>
<evidence type="ECO:0000256" key="5">
    <source>
        <dbReference type="ARBA" id="ARBA00023180"/>
    </source>
</evidence>
<reference evidence="6" key="1">
    <citation type="submission" date="2022-03" db="EMBL/GenBank/DDBJ databases">
        <authorList>
            <person name="Martin C."/>
        </authorList>
    </citation>
    <scope>NUCLEOTIDE SEQUENCE</scope>
</reference>
<feature type="non-terminal residue" evidence="6">
    <location>
        <position position="1"/>
    </location>
</feature>
<dbReference type="PROSITE" id="PS50853">
    <property type="entry name" value="FN3"/>
    <property type="match status" value="1"/>
</dbReference>
<protein>
    <submittedName>
        <fullName evidence="6">Uncharacterized protein</fullName>
    </submittedName>
</protein>
<dbReference type="EMBL" id="CAIIXF020000505">
    <property type="protein sequence ID" value="CAH1803317.1"/>
    <property type="molecule type" value="Genomic_DNA"/>
</dbReference>
<sequence>APSDAPSNVRLIQGSHGRSLTVTFKKPSRPNGRITIYESSIHNLDSNSIKTQNNTASSKDAMFSNSDETTITITGLKPFTNYSIKIRAYTSVGSGPWSEYVKQRTHEA</sequence>
<evidence type="ECO:0000313" key="7">
    <source>
        <dbReference type="Proteomes" id="UP000749559"/>
    </source>
</evidence>
<dbReference type="GO" id="GO:0019955">
    <property type="term" value="F:cytokine binding"/>
    <property type="evidence" value="ECO:0007669"/>
    <property type="project" value="TreeGrafter"/>
</dbReference>
<keyword evidence="4" id="KW-0675">Receptor</keyword>
<dbReference type="PANTHER" id="PTHR23036">
    <property type="entry name" value="CYTOKINE RECEPTOR"/>
    <property type="match status" value="1"/>
</dbReference>